<keyword evidence="2" id="KW-1185">Reference proteome</keyword>
<evidence type="ECO:0000313" key="1">
    <source>
        <dbReference type="EMBL" id="KAI1725311.1"/>
    </source>
</evidence>
<gene>
    <name evidence="1" type="ORF">DdX_01967</name>
</gene>
<protein>
    <submittedName>
        <fullName evidence="1">Uncharacterized protein</fullName>
    </submittedName>
</protein>
<reference evidence="1" key="1">
    <citation type="submission" date="2022-01" db="EMBL/GenBank/DDBJ databases">
        <title>Genome Sequence Resource for Two Populations of Ditylenchus destructor, the Migratory Endoparasitic Phytonematode.</title>
        <authorList>
            <person name="Zhang H."/>
            <person name="Lin R."/>
            <person name="Xie B."/>
        </authorList>
    </citation>
    <scope>NUCLEOTIDE SEQUENCE</scope>
    <source>
        <strain evidence="1">BazhouSP</strain>
    </source>
</reference>
<proteinExistence type="predicted"/>
<dbReference type="AlphaFoldDB" id="A0AAD4R5L0"/>
<comment type="caution">
    <text evidence="1">The sequence shown here is derived from an EMBL/GenBank/DDBJ whole genome shotgun (WGS) entry which is preliminary data.</text>
</comment>
<sequence length="84" mass="9556">MTSWLGQLAGSLPHMLSKRENSPLLGFWETSNPSMILLIPIRMANFTSRGHKSLFPFDNLFNTRLLDATNAIAQLLIAQWKTRK</sequence>
<dbReference type="EMBL" id="JAKKPZ010000002">
    <property type="protein sequence ID" value="KAI1725311.1"/>
    <property type="molecule type" value="Genomic_DNA"/>
</dbReference>
<organism evidence="1 2">
    <name type="scientific">Ditylenchus destructor</name>
    <dbReference type="NCBI Taxonomy" id="166010"/>
    <lineage>
        <taxon>Eukaryota</taxon>
        <taxon>Metazoa</taxon>
        <taxon>Ecdysozoa</taxon>
        <taxon>Nematoda</taxon>
        <taxon>Chromadorea</taxon>
        <taxon>Rhabditida</taxon>
        <taxon>Tylenchina</taxon>
        <taxon>Tylenchomorpha</taxon>
        <taxon>Sphaerularioidea</taxon>
        <taxon>Anguinidae</taxon>
        <taxon>Anguininae</taxon>
        <taxon>Ditylenchus</taxon>
    </lineage>
</organism>
<dbReference type="Proteomes" id="UP001201812">
    <property type="component" value="Unassembled WGS sequence"/>
</dbReference>
<evidence type="ECO:0000313" key="2">
    <source>
        <dbReference type="Proteomes" id="UP001201812"/>
    </source>
</evidence>
<name>A0AAD4R5L0_9BILA</name>
<accession>A0AAD4R5L0</accession>